<name>X1G655_9ZZZZ</name>
<organism evidence="1">
    <name type="scientific">marine sediment metagenome</name>
    <dbReference type="NCBI Taxonomy" id="412755"/>
    <lineage>
        <taxon>unclassified sequences</taxon>
        <taxon>metagenomes</taxon>
        <taxon>ecological metagenomes</taxon>
    </lineage>
</organism>
<dbReference type="EMBL" id="BARU01010766">
    <property type="protein sequence ID" value="GAH37014.1"/>
    <property type="molecule type" value="Genomic_DNA"/>
</dbReference>
<comment type="caution">
    <text evidence="1">The sequence shown here is derived from an EMBL/GenBank/DDBJ whole genome shotgun (WGS) entry which is preliminary data.</text>
</comment>
<proteinExistence type="predicted"/>
<accession>X1G655</accession>
<sequence>MKPIVLSNICPSCKKKTRWFQDIREVEATPDSCILWHRSCYDEEHKMKLTEKQKVFLAEYFNSIGGVDEDGYFGHYGLPEDILKIYTELFPEEWD</sequence>
<dbReference type="AlphaFoldDB" id="X1G655"/>
<reference evidence="1" key="1">
    <citation type="journal article" date="2014" name="Front. Microbiol.">
        <title>High frequency of phylogenetically diverse reductive dehalogenase-homologous genes in deep subseafloor sedimentary metagenomes.</title>
        <authorList>
            <person name="Kawai M."/>
            <person name="Futagami T."/>
            <person name="Toyoda A."/>
            <person name="Takaki Y."/>
            <person name="Nishi S."/>
            <person name="Hori S."/>
            <person name="Arai W."/>
            <person name="Tsubouchi T."/>
            <person name="Morono Y."/>
            <person name="Uchiyama I."/>
            <person name="Ito T."/>
            <person name="Fujiyama A."/>
            <person name="Inagaki F."/>
            <person name="Takami H."/>
        </authorList>
    </citation>
    <scope>NUCLEOTIDE SEQUENCE</scope>
    <source>
        <strain evidence="1">Expedition CK06-06</strain>
    </source>
</reference>
<protein>
    <submittedName>
        <fullName evidence="1">Uncharacterized protein</fullName>
    </submittedName>
</protein>
<gene>
    <name evidence="1" type="ORF">S03H2_20430</name>
</gene>
<evidence type="ECO:0000313" key="1">
    <source>
        <dbReference type="EMBL" id="GAH37014.1"/>
    </source>
</evidence>